<gene>
    <name evidence="1" type="ORF">GCM10010102_14850</name>
</gene>
<dbReference type="RefSeq" id="WP_171106374.1">
    <property type="nucleotide sequence ID" value="NZ_BMPT01000004.1"/>
</dbReference>
<protein>
    <submittedName>
        <fullName evidence="1">Uncharacterized protein</fullName>
    </submittedName>
</protein>
<dbReference type="EMBL" id="BMPT01000004">
    <property type="protein sequence ID" value="GGM20166.1"/>
    <property type="molecule type" value="Genomic_DNA"/>
</dbReference>
<dbReference type="AlphaFoldDB" id="A0A8H9L2J3"/>
<name>A0A8H9L2J3_9MICO</name>
<keyword evidence="2" id="KW-1185">Reference proteome</keyword>
<reference evidence="1" key="2">
    <citation type="submission" date="2020-09" db="EMBL/GenBank/DDBJ databases">
        <authorList>
            <person name="Sun Q."/>
            <person name="Ohkuma M."/>
        </authorList>
    </citation>
    <scope>NUCLEOTIDE SEQUENCE</scope>
    <source>
        <strain evidence="1">JCM 3051</strain>
    </source>
</reference>
<proteinExistence type="predicted"/>
<organism evidence="1 2">
    <name type="scientific">Promicromonospora citrea</name>
    <dbReference type="NCBI Taxonomy" id="43677"/>
    <lineage>
        <taxon>Bacteria</taxon>
        <taxon>Bacillati</taxon>
        <taxon>Actinomycetota</taxon>
        <taxon>Actinomycetes</taxon>
        <taxon>Micrococcales</taxon>
        <taxon>Promicromonosporaceae</taxon>
        <taxon>Promicromonospora</taxon>
    </lineage>
</organism>
<sequence length="61" mass="6832">MTSTDAPRRGFWYQAGRPFRALGRGVARVIELLDLVSLIGNIVRGVVWLFRLVGRVLFDGS</sequence>
<reference evidence="1" key="1">
    <citation type="journal article" date="2014" name="Int. J. Syst. Evol. Microbiol.">
        <title>Complete genome sequence of Corynebacterium casei LMG S-19264T (=DSM 44701T), isolated from a smear-ripened cheese.</title>
        <authorList>
            <consortium name="US DOE Joint Genome Institute (JGI-PGF)"/>
            <person name="Walter F."/>
            <person name="Albersmeier A."/>
            <person name="Kalinowski J."/>
            <person name="Ruckert C."/>
        </authorList>
    </citation>
    <scope>NUCLEOTIDE SEQUENCE</scope>
    <source>
        <strain evidence="1">JCM 3051</strain>
    </source>
</reference>
<comment type="caution">
    <text evidence="1">The sequence shown here is derived from an EMBL/GenBank/DDBJ whole genome shotgun (WGS) entry which is preliminary data.</text>
</comment>
<evidence type="ECO:0000313" key="1">
    <source>
        <dbReference type="EMBL" id="GGM20166.1"/>
    </source>
</evidence>
<dbReference type="Proteomes" id="UP000655589">
    <property type="component" value="Unassembled WGS sequence"/>
</dbReference>
<evidence type="ECO:0000313" key="2">
    <source>
        <dbReference type="Proteomes" id="UP000655589"/>
    </source>
</evidence>
<accession>A0A8H9L2J3</accession>